<dbReference type="AlphaFoldDB" id="A0A2I2GQC1"/>
<dbReference type="Proteomes" id="UP000234275">
    <property type="component" value="Unassembled WGS sequence"/>
</dbReference>
<name>A0A2I2GQC1_9EURO</name>
<keyword evidence="3" id="KW-1185">Reference proteome</keyword>
<proteinExistence type="predicted"/>
<dbReference type="OrthoDB" id="5378679at2759"/>
<feature type="region of interest" description="Disordered" evidence="1">
    <location>
        <begin position="327"/>
        <end position="363"/>
    </location>
</feature>
<gene>
    <name evidence="2" type="ORF">P170DRAFT_432608</name>
</gene>
<evidence type="ECO:0000313" key="3">
    <source>
        <dbReference type="Proteomes" id="UP000234275"/>
    </source>
</evidence>
<reference evidence="2 3" key="1">
    <citation type="submission" date="2016-12" db="EMBL/GenBank/DDBJ databases">
        <title>The genomes of Aspergillus section Nigri reveals drivers in fungal speciation.</title>
        <authorList>
            <consortium name="DOE Joint Genome Institute"/>
            <person name="Vesth T.C."/>
            <person name="Nybo J."/>
            <person name="Theobald S."/>
            <person name="Brandl J."/>
            <person name="Frisvad J.C."/>
            <person name="Nielsen K.F."/>
            <person name="Lyhne E.K."/>
            <person name="Kogle M.E."/>
            <person name="Kuo A."/>
            <person name="Riley R."/>
            <person name="Clum A."/>
            <person name="Nolan M."/>
            <person name="Lipzen A."/>
            <person name="Salamov A."/>
            <person name="Henrissat B."/>
            <person name="Wiebenga A."/>
            <person name="De Vries R.P."/>
            <person name="Grigoriev I.V."/>
            <person name="Mortensen U.H."/>
            <person name="Andersen M.R."/>
            <person name="Baker S.E."/>
        </authorList>
    </citation>
    <scope>NUCLEOTIDE SEQUENCE [LARGE SCALE GENOMIC DNA]</scope>
    <source>
        <strain evidence="2 3">IBT 23096</strain>
    </source>
</reference>
<evidence type="ECO:0000256" key="1">
    <source>
        <dbReference type="SAM" id="MobiDB-lite"/>
    </source>
</evidence>
<organism evidence="2 3">
    <name type="scientific">Aspergillus steynii IBT 23096</name>
    <dbReference type="NCBI Taxonomy" id="1392250"/>
    <lineage>
        <taxon>Eukaryota</taxon>
        <taxon>Fungi</taxon>
        <taxon>Dikarya</taxon>
        <taxon>Ascomycota</taxon>
        <taxon>Pezizomycotina</taxon>
        <taxon>Eurotiomycetes</taxon>
        <taxon>Eurotiomycetidae</taxon>
        <taxon>Eurotiales</taxon>
        <taxon>Aspergillaceae</taxon>
        <taxon>Aspergillus</taxon>
        <taxon>Aspergillus subgen. Circumdati</taxon>
    </lineage>
</organism>
<sequence>MPRKVIFLMGAPSVQSLRWDEHELLHAPIHPFHGASIGTEGAGSFDEAYPVKWRLLQEPLALPEASPDQDEPDPTRGARFFTIDELATPGDISTTTSDDSTLSKFYNHSFAIHETSEISAPGTSRDDSMRESGLWMDSTSTSIALSWDEETTKPSLPMQGNITDLQDVPSAAYLNGIVPQTMTVNLIVGIIAIRPPRRIVTRQWKRELDLVEVVVGDNTRSGFGVTFWLPRTGRDGGDENELRGRLATLRPRDIVLLGTVGLGAFRERVYGQSLRNGITRVELLHRQRVDATDAGGLYSARKLREAKPDDLPLAKVREVREWIRQFVGPEAAGGGTRGPKQRGPMEDPAKNPHPTILPPDTPS</sequence>
<dbReference type="EMBL" id="MSFO01000001">
    <property type="protein sequence ID" value="PLB55070.1"/>
    <property type="molecule type" value="Genomic_DNA"/>
</dbReference>
<dbReference type="RefSeq" id="XP_024710372.1">
    <property type="nucleotide sequence ID" value="XM_024848298.1"/>
</dbReference>
<evidence type="ECO:0008006" key="4">
    <source>
        <dbReference type="Google" id="ProtNLM"/>
    </source>
</evidence>
<dbReference type="VEuPathDB" id="FungiDB:P170DRAFT_432608"/>
<accession>A0A2I2GQC1</accession>
<protein>
    <recommendedName>
        <fullName evidence="4">Nucleic acid-binding protein</fullName>
    </recommendedName>
</protein>
<comment type="caution">
    <text evidence="2">The sequence shown here is derived from an EMBL/GenBank/DDBJ whole genome shotgun (WGS) entry which is preliminary data.</text>
</comment>
<evidence type="ECO:0000313" key="2">
    <source>
        <dbReference type="EMBL" id="PLB55070.1"/>
    </source>
</evidence>
<dbReference type="GeneID" id="36555997"/>